<protein>
    <submittedName>
        <fullName evidence="2">SAM-dependent methyltransferase</fullName>
    </submittedName>
</protein>
<dbReference type="Pfam" id="PF13649">
    <property type="entry name" value="Methyltransf_25"/>
    <property type="match status" value="1"/>
</dbReference>
<sequence length="234" mass="27005">MNLWDEKAKHYARYSDKLNSIQELSFKELRKANISFKDKIIIDVGCGTGVWSLHLAKQAKHLYALDSSKAMLELLEHDAKTQGTSNITSIFSSFQDFSKNNVKSFDIAFLSMSPALENLDDYGAFLNLAKLRIYISWACERKSSMLKEVFSNFVPKKKESKKDIENFLKSEGVDFKKFVFDEKRIEKRSKQEAVQNAMWHLKMKGVDVDEEKLVSFFADENTDEISAKIKLLIF</sequence>
<name>A0A222MVJ7_9BACT</name>
<dbReference type="SUPFAM" id="SSF53335">
    <property type="entry name" value="S-adenosyl-L-methionine-dependent methyltransferases"/>
    <property type="match status" value="1"/>
</dbReference>
<dbReference type="InterPro" id="IPR041698">
    <property type="entry name" value="Methyltransf_25"/>
</dbReference>
<evidence type="ECO:0000259" key="1">
    <source>
        <dbReference type="Pfam" id="PF13649"/>
    </source>
</evidence>
<accession>A0A222MVJ7</accession>
<dbReference type="CDD" id="cd02440">
    <property type="entry name" value="AdoMet_MTases"/>
    <property type="match status" value="1"/>
</dbReference>
<dbReference type="Proteomes" id="UP000201169">
    <property type="component" value="Chromosome"/>
</dbReference>
<dbReference type="AlphaFoldDB" id="A0A222MVJ7"/>
<dbReference type="GO" id="GO:0032259">
    <property type="term" value="P:methylation"/>
    <property type="evidence" value="ECO:0007669"/>
    <property type="project" value="UniProtKB-KW"/>
</dbReference>
<evidence type="ECO:0000313" key="3">
    <source>
        <dbReference type="Proteomes" id="UP000201169"/>
    </source>
</evidence>
<proteinExistence type="predicted"/>
<dbReference type="GO" id="GO:0008168">
    <property type="term" value="F:methyltransferase activity"/>
    <property type="evidence" value="ECO:0007669"/>
    <property type="project" value="UniProtKB-KW"/>
</dbReference>
<feature type="domain" description="Methyltransferase" evidence="1">
    <location>
        <begin position="41"/>
        <end position="113"/>
    </location>
</feature>
<dbReference type="RefSeq" id="WP_094324719.1">
    <property type="nucleotide sequence ID" value="NZ_CP022347.1"/>
</dbReference>
<dbReference type="KEGG" id="cavi:CAV_0257"/>
<keyword evidence="2" id="KW-0808">Transferase</keyword>
<gene>
    <name evidence="2" type="ORF">CAV_0257</name>
</gene>
<organism evidence="2 3">
    <name type="scientific">Campylobacter avium LMG 24591</name>
    <dbReference type="NCBI Taxonomy" id="522484"/>
    <lineage>
        <taxon>Bacteria</taxon>
        <taxon>Pseudomonadati</taxon>
        <taxon>Campylobacterota</taxon>
        <taxon>Epsilonproteobacteria</taxon>
        <taxon>Campylobacterales</taxon>
        <taxon>Campylobacteraceae</taxon>
        <taxon>Campylobacter</taxon>
    </lineage>
</organism>
<keyword evidence="2" id="KW-0489">Methyltransferase</keyword>
<evidence type="ECO:0000313" key="2">
    <source>
        <dbReference type="EMBL" id="ASQ29929.1"/>
    </source>
</evidence>
<reference evidence="2 3" key="1">
    <citation type="submission" date="2017-07" db="EMBL/GenBank/DDBJ databases">
        <title>Analysis of two Campylobacter avium genomes and identification of a novel hippuricase gene.</title>
        <authorList>
            <person name="Miller W.G."/>
            <person name="Chapman M.H."/>
            <person name="Yee E."/>
            <person name="Revez J."/>
            <person name="Bono J.L."/>
            <person name="Rossi M."/>
        </authorList>
    </citation>
    <scope>NUCLEOTIDE SEQUENCE [LARGE SCALE GENOMIC DNA]</scope>
    <source>
        <strain evidence="2 3">LMG 24591</strain>
    </source>
</reference>
<keyword evidence="3" id="KW-1185">Reference proteome</keyword>
<dbReference type="Gene3D" id="3.40.50.150">
    <property type="entry name" value="Vaccinia Virus protein VP39"/>
    <property type="match status" value="1"/>
</dbReference>
<dbReference type="InterPro" id="IPR029063">
    <property type="entry name" value="SAM-dependent_MTases_sf"/>
</dbReference>
<dbReference type="EMBL" id="CP022347">
    <property type="protein sequence ID" value="ASQ29929.1"/>
    <property type="molecule type" value="Genomic_DNA"/>
</dbReference>
<dbReference type="OrthoDB" id="9790700at2"/>